<evidence type="ECO:0000259" key="10">
    <source>
        <dbReference type="PROSITE" id="PS51032"/>
    </source>
</evidence>
<dbReference type="PRINTS" id="PR00367">
    <property type="entry name" value="ETHRSPELEMNT"/>
</dbReference>
<dbReference type="Gene3D" id="3.30.730.10">
    <property type="entry name" value="AP2/ERF domain"/>
    <property type="match status" value="1"/>
</dbReference>
<evidence type="ECO:0000313" key="11">
    <source>
        <dbReference type="EMBL" id="TXG70517.1"/>
    </source>
</evidence>
<evidence type="ECO:0000313" key="12">
    <source>
        <dbReference type="Proteomes" id="UP000323000"/>
    </source>
</evidence>
<keyword evidence="5" id="KW-0010">Activator</keyword>
<name>A0A5C7IM69_9ROSI</name>
<keyword evidence="3" id="KW-0805">Transcription regulation</keyword>
<sequence>MASQDESSTLDLISQYLLTDFNSMDNFITNLNFCTSSDSSQKGISENRTQTPNLQKSSSTLSQRKPAINVTIPQASTFKVASKPNPVVDFTEKQQQEKERHYRGVRRRPWGKYAAEIRDPNRKGARVWLGTFDTAVEAARAYDNAAFKLRGSKAILNFPLEIGSSNSGSASDSNSVEPELLQVNCGKKRKSEEPEISTVEMKVVKTEEVTETKMETVTTAAGVGVGPLTPSSWTGFWDDGNGKGIFSVPPLSPLSPYPCMGYSRLTVM</sequence>
<evidence type="ECO:0000256" key="8">
    <source>
        <dbReference type="ARBA" id="ARBA00024343"/>
    </source>
</evidence>
<keyword evidence="6" id="KW-0804">Transcription</keyword>
<evidence type="ECO:0000256" key="7">
    <source>
        <dbReference type="ARBA" id="ARBA00023242"/>
    </source>
</evidence>
<dbReference type="GO" id="GO:0006950">
    <property type="term" value="P:response to stress"/>
    <property type="evidence" value="ECO:0007669"/>
    <property type="project" value="UniProtKB-ARBA"/>
</dbReference>
<dbReference type="Proteomes" id="UP000323000">
    <property type="component" value="Chromosome 2"/>
</dbReference>
<dbReference type="InterPro" id="IPR001471">
    <property type="entry name" value="AP2/ERF_dom"/>
</dbReference>
<dbReference type="AlphaFoldDB" id="A0A5C7IM69"/>
<dbReference type="InterPro" id="IPR044808">
    <property type="entry name" value="ERF_plant"/>
</dbReference>
<evidence type="ECO:0000256" key="4">
    <source>
        <dbReference type="ARBA" id="ARBA00023125"/>
    </source>
</evidence>
<gene>
    <name evidence="11" type="ORF">EZV62_005452</name>
</gene>
<dbReference type="FunFam" id="3.30.730.10:FF:000001">
    <property type="entry name" value="Ethylene-responsive transcription factor 2"/>
    <property type="match status" value="1"/>
</dbReference>
<dbReference type="InterPro" id="IPR036955">
    <property type="entry name" value="AP2/ERF_dom_sf"/>
</dbReference>
<keyword evidence="7" id="KW-0539">Nucleus</keyword>
<dbReference type="PANTHER" id="PTHR31190">
    <property type="entry name" value="DNA-BINDING DOMAIN"/>
    <property type="match status" value="1"/>
</dbReference>
<dbReference type="PROSITE" id="PS51032">
    <property type="entry name" value="AP2_ERF"/>
    <property type="match status" value="1"/>
</dbReference>
<dbReference type="SMART" id="SM00380">
    <property type="entry name" value="AP2"/>
    <property type="match status" value="1"/>
</dbReference>
<dbReference type="OrthoDB" id="674504at2759"/>
<proteinExistence type="inferred from homology"/>
<evidence type="ECO:0000256" key="2">
    <source>
        <dbReference type="ARBA" id="ARBA00022745"/>
    </source>
</evidence>
<keyword evidence="12" id="KW-1185">Reference proteome</keyword>
<dbReference type="CDD" id="cd00018">
    <property type="entry name" value="AP2"/>
    <property type="match status" value="1"/>
</dbReference>
<comment type="similarity">
    <text evidence="8">Belongs to the AP2/ERF transcription factor family. ERF subfamily.</text>
</comment>
<evidence type="ECO:0000256" key="6">
    <source>
        <dbReference type="ARBA" id="ARBA00023163"/>
    </source>
</evidence>
<keyword evidence="2" id="KW-0936">Ethylene signaling pathway</keyword>
<dbReference type="GO" id="GO:0005634">
    <property type="term" value="C:nucleus"/>
    <property type="evidence" value="ECO:0007669"/>
    <property type="project" value="UniProtKB-SubCell"/>
</dbReference>
<reference evidence="12" key="1">
    <citation type="journal article" date="2019" name="Gigascience">
        <title>De novo genome assembly of the endangered Acer yangbiense, a plant species with extremely small populations endemic to Yunnan Province, China.</title>
        <authorList>
            <person name="Yang J."/>
            <person name="Wariss H.M."/>
            <person name="Tao L."/>
            <person name="Zhang R."/>
            <person name="Yun Q."/>
            <person name="Hollingsworth P."/>
            <person name="Dao Z."/>
            <person name="Luo G."/>
            <person name="Guo H."/>
            <person name="Ma Y."/>
            <person name="Sun W."/>
        </authorList>
    </citation>
    <scope>NUCLEOTIDE SEQUENCE [LARGE SCALE GENOMIC DNA]</scope>
    <source>
        <strain evidence="12">cv. Malutang</strain>
    </source>
</reference>
<feature type="domain" description="AP2/ERF" evidence="10">
    <location>
        <begin position="101"/>
        <end position="159"/>
    </location>
</feature>
<comment type="caution">
    <text evidence="11">The sequence shown here is derived from an EMBL/GenBank/DDBJ whole genome shotgun (WGS) entry which is preliminary data.</text>
</comment>
<organism evidence="11 12">
    <name type="scientific">Acer yangbiense</name>
    <dbReference type="NCBI Taxonomy" id="1000413"/>
    <lineage>
        <taxon>Eukaryota</taxon>
        <taxon>Viridiplantae</taxon>
        <taxon>Streptophyta</taxon>
        <taxon>Embryophyta</taxon>
        <taxon>Tracheophyta</taxon>
        <taxon>Spermatophyta</taxon>
        <taxon>Magnoliopsida</taxon>
        <taxon>eudicotyledons</taxon>
        <taxon>Gunneridae</taxon>
        <taxon>Pentapetalae</taxon>
        <taxon>rosids</taxon>
        <taxon>malvids</taxon>
        <taxon>Sapindales</taxon>
        <taxon>Sapindaceae</taxon>
        <taxon>Hippocastanoideae</taxon>
        <taxon>Acereae</taxon>
        <taxon>Acer</taxon>
    </lineage>
</organism>
<dbReference type="SUPFAM" id="SSF54171">
    <property type="entry name" value="DNA-binding domain"/>
    <property type="match status" value="1"/>
</dbReference>
<dbReference type="PANTHER" id="PTHR31190:SF499">
    <property type="entry name" value="ETHYLENE-RESPONSIVE TRANSCRIPTION FACTOR ERF105"/>
    <property type="match status" value="1"/>
</dbReference>
<evidence type="ECO:0000256" key="3">
    <source>
        <dbReference type="ARBA" id="ARBA00023015"/>
    </source>
</evidence>
<protein>
    <recommendedName>
        <fullName evidence="10">AP2/ERF domain-containing protein</fullName>
    </recommendedName>
</protein>
<evidence type="ECO:0000256" key="5">
    <source>
        <dbReference type="ARBA" id="ARBA00023159"/>
    </source>
</evidence>
<comment type="subcellular location">
    <subcellularLocation>
        <location evidence="1">Nucleus</location>
    </subcellularLocation>
</comment>
<dbReference type="GO" id="GO:0000976">
    <property type="term" value="F:transcription cis-regulatory region binding"/>
    <property type="evidence" value="ECO:0007669"/>
    <property type="project" value="UniProtKB-ARBA"/>
</dbReference>
<dbReference type="Pfam" id="PF00847">
    <property type="entry name" value="AP2"/>
    <property type="match status" value="1"/>
</dbReference>
<dbReference type="GO" id="GO:0003700">
    <property type="term" value="F:DNA-binding transcription factor activity"/>
    <property type="evidence" value="ECO:0007669"/>
    <property type="project" value="InterPro"/>
</dbReference>
<dbReference type="GO" id="GO:0009873">
    <property type="term" value="P:ethylene-activated signaling pathway"/>
    <property type="evidence" value="ECO:0007669"/>
    <property type="project" value="UniProtKB-KW"/>
</dbReference>
<feature type="region of interest" description="Disordered" evidence="9">
    <location>
        <begin position="38"/>
        <end position="62"/>
    </location>
</feature>
<evidence type="ECO:0000256" key="9">
    <source>
        <dbReference type="SAM" id="MobiDB-lite"/>
    </source>
</evidence>
<dbReference type="InterPro" id="IPR016177">
    <property type="entry name" value="DNA-bd_dom_sf"/>
</dbReference>
<evidence type="ECO:0000256" key="1">
    <source>
        <dbReference type="ARBA" id="ARBA00004123"/>
    </source>
</evidence>
<dbReference type="EMBL" id="VAHF01000002">
    <property type="protein sequence ID" value="TXG70517.1"/>
    <property type="molecule type" value="Genomic_DNA"/>
</dbReference>
<accession>A0A5C7IM69</accession>
<keyword evidence="4" id="KW-0238">DNA-binding</keyword>